<evidence type="ECO:0000313" key="3">
    <source>
        <dbReference type="EMBL" id="EFI35519.1"/>
    </source>
</evidence>
<dbReference type="Proteomes" id="UP000005496">
    <property type="component" value="Unassembled WGS sequence"/>
</dbReference>
<evidence type="ECO:0000256" key="1">
    <source>
        <dbReference type="ARBA" id="ARBA00005947"/>
    </source>
</evidence>
<proteinExistence type="inferred from homology"/>
<feature type="domain" description="Histone deacetylase" evidence="2">
    <location>
        <begin position="27"/>
        <end position="156"/>
    </location>
</feature>
<dbReference type="SUPFAM" id="SSF52768">
    <property type="entry name" value="Arginase/deacetylase"/>
    <property type="match status" value="1"/>
</dbReference>
<sequence>MKIVFHKQFLESYATDPAAEEGRLDRARQVLQEEYEFIEPREASLEDILLVHTQAHVDKISRMEPIYSAAMLAAGGACMAADIAMQGEPAFGLIRPPGHHASPDFCWGFCWFNNVAIAVERLIHRGEINSAYILDIDLHFGDGTQGFFLGREDVIYQHMGDMDELPRELEQAGNPDLIAVSAGFDRHLLDWGGYLSTQDYQEIGRQVKDLAQNTCPGRVFAVLEGGYNHQVLGDNILALLQGLQES</sequence>
<dbReference type="AlphaFoldDB" id="D6SLF8"/>
<dbReference type="OrthoDB" id="9808367at2"/>
<protein>
    <submittedName>
        <fullName evidence="3">Histone deacetylase superfamily</fullName>
    </submittedName>
</protein>
<dbReference type="PRINTS" id="PR01270">
    <property type="entry name" value="HDASUPER"/>
</dbReference>
<evidence type="ECO:0000313" key="4">
    <source>
        <dbReference type="Proteomes" id="UP000005496"/>
    </source>
</evidence>
<dbReference type="InterPro" id="IPR023801">
    <property type="entry name" value="His_deacetylse_dom"/>
</dbReference>
<dbReference type="InterPro" id="IPR000286">
    <property type="entry name" value="HDACs"/>
</dbReference>
<accession>D6SLF8</accession>
<comment type="similarity">
    <text evidence="1">Belongs to the histone deacetylase family.</text>
</comment>
<dbReference type="InterPro" id="IPR023696">
    <property type="entry name" value="Ureohydrolase_dom_sf"/>
</dbReference>
<dbReference type="GO" id="GO:0004407">
    <property type="term" value="F:histone deacetylase activity"/>
    <property type="evidence" value="ECO:0007669"/>
    <property type="project" value="TreeGrafter"/>
</dbReference>
<comment type="caution">
    <text evidence="3">The sequence shown here is derived from an EMBL/GenBank/DDBJ whole genome shotgun (WGS) entry which is preliminary data.</text>
</comment>
<dbReference type="RefSeq" id="WP_008868651.1">
    <property type="nucleotide sequence ID" value="NZ_ACJN02000001.1"/>
</dbReference>
<dbReference type="Pfam" id="PF00850">
    <property type="entry name" value="Hist_deacetyl"/>
    <property type="match status" value="2"/>
</dbReference>
<dbReference type="EMBL" id="ACJN02000001">
    <property type="protein sequence ID" value="EFI35519.1"/>
    <property type="molecule type" value="Genomic_DNA"/>
</dbReference>
<dbReference type="Gene3D" id="3.40.800.20">
    <property type="entry name" value="Histone deacetylase domain"/>
    <property type="match status" value="2"/>
</dbReference>
<reference evidence="3" key="1">
    <citation type="submission" date="2010-05" db="EMBL/GenBank/DDBJ databases">
        <title>The draft genome of Desulfonatronospira thiodismutans ASO3-1.</title>
        <authorList>
            <consortium name="US DOE Joint Genome Institute (JGI-PGF)"/>
            <person name="Lucas S."/>
            <person name="Copeland A."/>
            <person name="Lapidus A."/>
            <person name="Cheng J.-F."/>
            <person name="Bruce D."/>
            <person name="Goodwin L."/>
            <person name="Pitluck S."/>
            <person name="Chertkov O."/>
            <person name="Brettin T."/>
            <person name="Detter J.C."/>
            <person name="Han C."/>
            <person name="Land M.L."/>
            <person name="Hauser L."/>
            <person name="Kyrpides N."/>
            <person name="Mikhailova N."/>
            <person name="Muyzer G."/>
            <person name="Woyke T."/>
        </authorList>
    </citation>
    <scope>NUCLEOTIDE SEQUENCE [LARGE SCALE GENOMIC DNA]</scope>
    <source>
        <strain evidence="3">ASO3-1</strain>
    </source>
</reference>
<organism evidence="3 4">
    <name type="scientific">Desulfonatronospira thiodismutans ASO3-1</name>
    <dbReference type="NCBI Taxonomy" id="555779"/>
    <lineage>
        <taxon>Bacteria</taxon>
        <taxon>Pseudomonadati</taxon>
        <taxon>Thermodesulfobacteriota</taxon>
        <taxon>Desulfovibrionia</taxon>
        <taxon>Desulfovibrionales</taxon>
        <taxon>Desulfonatronovibrionaceae</taxon>
        <taxon>Desulfonatronospira</taxon>
    </lineage>
</organism>
<dbReference type="eggNOG" id="COG0123">
    <property type="taxonomic scope" value="Bacteria"/>
</dbReference>
<dbReference type="InterPro" id="IPR037138">
    <property type="entry name" value="His_deacetylse_dom_sf"/>
</dbReference>
<gene>
    <name evidence="3" type="ORF">Dthio_PD2943</name>
</gene>
<dbReference type="PANTHER" id="PTHR10625">
    <property type="entry name" value="HISTONE DEACETYLASE HDAC1-RELATED"/>
    <property type="match status" value="1"/>
</dbReference>
<name>D6SLF8_9BACT</name>
<evidence type="ECO:0000259" key="2">
    <source>
        <dbReference type="Pfam" id="PF00850"/>
    </source>
</evidence>
<feature type="domain" description="Histone deacetylase" evidence="2">
    <location>
        <begin position="173"/>
        <end position="241"/>
    </location>
</feature>
<keyword evidence="4" id="KW-1185">Reference proteome</keyword>
<dbReference type="GO" id="GO:0040029">
    <property type="term" value="P:epigenetic regulation of gene expression"/>
    <property type="evidence" value="ECO:0007669"/>
    <property type="project" value="TreeGrafter"/>
</dbReference>